<evidence type="ECO:0000313" key="2">
    <source>
        <dbReference type="EMBL" id="ALO46202.1"/>
    </source>
</evidence>
<reference evidence="2 3" key="1">
    <citation type="submission" date="2015-11" db="EMBL/GenBank/DDBJ databases">
        <authorList>
            <person name="Zhang Y."/>
            <person name="Guo Z."/>
        </authorList>
    </citation>
    <scope>NUCLEOTIDE SEQUENCE [LARGE SCALE GENOMIC DNA]</scope>
    <source>
        <strain evidence="2 3">KCTC 32221</strain>
    </source>
</reference>
<dbReference type="InterPro" id="IPR003787">
    <property type="entry name" value="Sulphur_relay_DsrE/F-like"/>
</dbReference>
<dbReference type="PATRIC" id="fig|1249552.3.peg.1552"/>
<dbReference type="NCBIfam" id="NF001238">
    <property type="entry name" value="PRK00211.1"/>
    <property type="match status" value="1"/>
</dbReference>
<dbReference type="InterPro" id="IPR017462">
    <property type="entry name" value="Sulphur_relay_TusC/DsrF"/>
</dbReference>
<gene>
    <name evidence="2" type="ORF">PS2015_1546</name>
</gene>
<dbReference type="PANTHER" id="PTHR38780:SF1">
    <property type="entry name" value="PROTEIN TUSC"/>
    <property type="match status" value="1"/>
</dbReference>
<protein>
    <submittedName>
        <fullName evidence="2">DsrE/DsrF-like family</fullName>
    </submittedName>
</protein>
<evidence type="ECO:0000256" key="1">
    <source>
        <dbReference type="ARBA" id="ARBA00005996"/>
    </source>
</evidence>
<dbReference type="PANTHER" id="PTHR38780">
    <property type="entry name" value="PROTEIN TUSC"/>
    <property type="match status" value="1"/>
</dbReference>
<dbReference type="OrthoDB" id="9789418at2"/>
<dbReference type="SUPFAM" id="SSF75169">
    <property type="entry name" value="DsrEFH-like"/>
    <property type="match status" value="1"/>
</dbReference>
<dbReference type="InterPro" id="IPR027396">
    <property type="entry name" value="DsrEFH-like"/>
</dbReference>
<comment type="similarity">
    <text evidence="1">Belongs to the DsrF/TusC family.</text>
</comment>
<dbReference type="NCBIfam" id="TIGR03010">
    <property type="entry name" value="sulf_tusC_dsrF"/>
    <property type="match status" value="1"/>
</dbReference>
<dbReference type="Gene3D" id="3.40.1260.10">
    <property type="entry name" value="DsrEFH-like"/>
    <property type="match status" value="1"/>
</dbReference>
<name>A0A0S2KD07_9GAMM</name>
<accession>A0A0S2KD07</accession>
<dbReference type="AlphaFoldDB" id="A0A0S2KD07"/>
<dbReference type="Pfam" id="PF02635">
    <property type="entry name" value="DsrE"/>
    <property type="match status" value="1"/>
</dbReference>
<organism evidence="2 3">
    <name type="scientific">Pseudohongiella spirulinae</name>
    <dbReference type="NCBI Taxonomy" id="1249552"/>
    <lineage>
        <taxon>Bacteria</taxon>
        <taxon>Pseudomonadati</taxon>
        <taxon>Pseudomonadota</taxon>
        <taxon>Gammaproteobacteria</taxon>
        <taxon>Pseudomonadales</taxon>
        <taxon>Pseudohongiellaceae</taxon>
        <taxon>Pseudohongiella</taxon>
    </lineage>
</organism>
<dbReference type="STRING" id="1249552.PS2015_1546"/>
<sequence>MSKNKVISLIIRQAPYGSSRAKATLDMALSAAVFEQSVQLIFMDDGVFQLLAKQDPAAIGAKNTSAALTALPLYGIETVYVASESLQQRGLAAEDLSISARVSGWQEISALLHRSDTVISL</sequence>
<dbReference type="Proteomes" id="UP000065641">
    <property type="component" value="Chromosome"/>
</dbReference>
<dbReference type="RefSeq" id="WP_058021662.1">
    <property type="nucleotide sequence ID" value="NZ_CP013189.1"/>
</dbReference>
<proteinExistence type="inferred from homology"/>
<dbReference type="KEGG" id="pspi:PS2015_1546"/>
<dbReference type="EMBL" id="CP013189">
    <property type="protein sequence ID" value="ALO46202.1"/>
    <property type="molecule type" value="Genomic_DNA"/>
</dbReference>
<keyword evidence="3" id="KW-1185">Reference proteome</keyword>
<evidence type="ECO:0000313" key="3">
    <source>
        <dbReference type="Proteomes" id="UP000065641"/>
    </source>
</evidence>